<keyword evidence="2" id="KW-0472">Membrane</keyword>
<protein>
    <submittedName>
        <fullName evidence="3">Uncharacterized protein</fullName>
    </submittedName>
</protein>
<reference evidence="3 4" key="1">
    <citation type="submission" date="2020-02" db="EMBL/GenBank/DDBJ databases">
        <title>Draft genome sequence of Haematococcus lacustris strain NIES-144.</title>
        <authorList>
            <person name="Morimoto D."/>
            <person name="Nakagawa S."/>
            <person name="Yoshida T."/>
            <person name="Sawayama S."/>
        </authorList>
    </citation>
    <scope>NUCLEOTIDE SEQUENCE [LARGE SCALE GENOMIC DNA]</scope>
    <source>
        <strain evidence="3 4">NIES-144</strain>
    </source>
</reference>
<feature type="transmembrane region" description="Helical" evidence="2">
    <location>
        <begin position="123"/>
        <end position="143"/>
    </location>
</feature>
<evidence type="ECO:0000313" key="4">
    <source>
        <dbReference type="Proteomes" id="UP000485058"/>
    </source>
</evidence>
<keyword evidence="2" id="KW-0812">Transmembrane</keyword>
<proteinExistence type="predicted"/>
<feature type="region of interest" description="Disordered" evidence="1">
    <location>
        <begin position="66"/>
        <end position="87"/>
    </location>
</feature>
<feature type="non-terminal residue" evidence="3">
    <location>
        <position position="1"/>
    </location>
</feature>
<keyword evidence="4" id="KW-1185">Reference proteome</keyword>
<sequence length="144" mass="16141">MQEETEQKKAPSAPPWDRWLDRDTNGCLNLQRVGESMQRPLELSSYEGLEALPTVGTEYQQGYKRVNDRLPKDRPEQKAAREPSVRTRDRIERVSRVFKGPVMLVEGHEVAEVVDTGKLTVTVAVPVWVVLVAALGLVAGLAMF</sequence>
<evidence type="ECO:0000256" key="1">
    <source>
        <dbReference type="SAM" id="MobiDB-lite"/>
    </source>
</evidence>
<feature type="region of interest" description="Disordered" evidence="1">
    <location>
        <begin position="1"/>
        <end position="22"/>
    </location>
</feature>
<dbReference type="EMBL" id="BLLF01002649">
    <property type="protein sequence ID" value="GFH24848.1"/>
    <property type="molecule type" value="Genomic_DNA"/>
</dbReference>
<name>A0A6A0A198_HAELA</name>
<evidence type="ECO:0000256" key="2">
    <source>
        <dbReference type="SAM" id="Phobius"/>
    </source>
</evidence>
<gene>
    <name evidence="3" type="ORF">HaLaN_22714</name>
</gene>
<dbReference type="Proteomes" id="UP000485058">
    <property type="component" value="Unassembled WGS sequence"/>
</dbReference>
<keyword evidence="2" id="KW-1133">Transmembrane helix</keyword>
<organism evidence="3 4">
    <name type="scientific">Haematococcus lacustris</name>
    <name type="common">Green alga</name>
    <name type="synonym">Haematococcus pluvialis</name>
    <dbReference type="NCBI Taxonomy" id="44745"/>
    <lineage>
        <taxon>Eukaryota</taxon>
        <taxon>Viridiplantae</taxon>
        <taxon>Chlorophyta</taxon>
        <taxon>core chlorophytes</taxon>
        <taxon>Chlorophyceae</taxon>
        <taxon>CS clade</taxon>
        <taxon>Chlamydomonadales</taxon>
        <taxon>Haematococcaceae</taxon>
        <taxon>Haematococcus</taxon>
    </lineage>
</organism>
<comment type="caution">
    <text evidence="3">The sequence shown here is derived from an EMBL/GenBank/DDBJ whole genome shotgun (WGS) entry which is preliminary data.</text>
</comment>
<accession>A0A6A0A198</accession>
<dbReference type="AlphaFoldDB" id="A0A6A0A198"/>
<feature type="non-terminal residue" evidence="3">
    <location>
        <position position="144"/>
    </location>
</feature>
<evidence type="ECO:0000313" key="3">
    <source>
        <dbReference type="EMBL" id="GFH24848.1"/>
    </source>
</evidence>